<dbReference type="SUPFAM" id="SSF54593">
    <property type="entry name" value="Glyoxalase/Bleomycin resistance protein/Dihydroxybiphenyl dioxygenase"/>
    <property type="match status" value="1"/>
</dbReference>
<reference evidence="1 2" key="1">
    <citation type="submission" date="2018-11" db="EMBL/GenBank/DDBJ databases">
        <title>Complete genome sequence of Paenibacillus baekrokdamisoli strain KCTC 33723.</title>
        <authorList>
            <person name="Kang S.W."/>
            <person name="Lee K.C."/>
            <person name="Kim K.K."/>
            <person name="Kim J.S."/>
            <person name="Kim D.S."/>
            <person name="Ko S.H."/>
            <person name="Yang S.H."/>
            <person name="Lee J.S."/>
        </authorList>
    </citation>
    <scope>NUCLEOTIDE SEQUENCE [LARGE SCALE GENOMIC DNA]</scope>
    <source>
        <strain evidence="1 2">KCTC 33723</strain>
    </source>
</reference>
<dbReference type="OrthoDB" id="194298at2"/>
<dbReference type="RefSeq" id="WP_125655028.1">
    <property type="nucleotide sequence ID" value="NZ_AP019308.1"/>
</dbReference>
<dbReference type="KEGG" id="pbk:Back11_15130"/>
<dbReference type="InterPro" id="IPR037523">
    <property type="entry name" value="VOC_core"/>
</dbReference>
<gene>
    <name evidence="1" type="ORF">Back11_15130</name>
</gene>
<dbReference type="InterPro" id="IPR029068">
    <property type="entry name" value="Glyas_Bleomycin-R_OHBP_Dase"/>
</dbReference>
<dbReference type="Gene3D" id="3.10.180.10">
    <property type="entry name" value="2,3-Dihydroxybiphenyl 1,2-Dioxygenase, domain 1"/>
    <property type="match status" value="1"/>
</dbReference>
<evidence type="ECO:0000313" key="1">
    <source>
        <dbReference type="EMBL" id="BBH20168.1"/>
    </source>
</evidence>
<dbReference type="PROSITE" id="PS51819">
    <property type="entry name" value="VOC"/>
    <property type="match status" value="1"/>
</dbReference>
<evidence type="ECO:0000313" key="2">
    <source>
        <dbReference type="Proteomes" id="UP000275368"/>
    </source>
</evidence>
<dbReference type="Proteomes" id="UP000275368">
    <property type="component" value="Chromosome"/>
</dbReference>
<dbReference type="AlphaFoldDB" id="A0A3G9J8K5"/>
<sequence length="154" mass="17636">MNEKVEEIHTEKQRGKFGGSFPVRLVSDFKKSQEYYRDVLGCEISDWGHITRDDMTIILQQAVSPDDVRPNAVSKKRSDYPTEWEGPDHGWDSFVHVEWDDLDLIVEEVRSKGGIIAVEPFVLSHGEWDFRNAHLSDPDGYTIVLGGMRERTSA</sequence>
<name>A0A3G9J8K5_9BACL</name>
<keyword evidence="2" id="KW-1185">Reference proteome</keyword>
<proteinExistence type="predicted"/>
<accession>A0A3G9J8K5</accession>
<organism evidence="1 2">
    <name type="scientific">Paenibacillus baekrokdamisoli</name>
    <dbReference type="NCBI Taxonomy" id="1712516"/>
    <lineage>
        <taxon>Bacteria</taxon>
        <taxon>Bacillati</taxon>
        <taxon>Bacillota</taxon>
        <taxon>Bacilli</taxon>
        <taxon>Bacillales</taxon>
        <taxon>Paenibacillaceae</taxon>
        <taxon>Paenibacillus</taxon>
    </lineage>
</organism>
<protein>
    <submittedName>
        <fullName evidence="1">Uncharacterized protein</fullName>
    </submittedName>
</protein>
<dbReference type="EMBL" id="AP019308">
    <property type="protein sequence ID" value="BBH20168.1"/>
    <property type="molecule type" value="Genomic_DNA"/>
</dbReference>
<dbReference type="InterPro" id="IPR004360">
    <property type="entry name" value="Glyas_Fos-R_dOase_dom"/>
</dbReference>
<dbReference type="Pfam" id="PF00903">
    <property type="entry name" value="Glyoxalase"/>
    <property type="match status" value="1"/>
</dbReference>